<sequence>MKRRAFLTGTVTAAAVGTVASPAVAQSMPEVRWRLASSYPKSLDTLYGAGVQIAKRVAEATDNKFQIQVFAAGEIVGGLQVLDAVQNNTVECAYTLSSYFIGKDPTFMFEASVPFGFNVRHHNAWMYHGGGLALTRDLMKTYNVYNIPAGNTGAQMGGWFRNEIKSVEDLKGLKFRIAGMGGQILSRLGVVPQVVAGGDIYPGLERGTLDAVEWAGPYDDEKLGFQKVAKYYYYPGFWEGSAQTSLYVNLERWNALPPHYKAVLEAACAEANVWCVSKYDAENPDALRRLIGAGAELRAFPKDVMDAAYKQAFALYGELAASNPRFKTVYDAWNAFRDKELAWFRVAELPYDYYVYSQRT</sequence>
<dbReference type="EMBL" id="JAEQMY010000047">
    <property type="protein sequence ID" value="MBL0406662.1"/>
    <property type="molecule type" value="Genomic_DNA"/>
</dbReference>
<evidence type="ECO:0000313" key="5">
    <source>
        <dbReference type="EMBL" id="MBL0406662.1"/>
    </source>
</evidence>
<dbReference type="SUPFAM" id="SSF53850">
    <property type="entry name" value="Periplasmic binding protein-like II"/>
    <property type="match status" value="1"/>
</dbReference>
<feature type="chain" id="PRO_5038057919" evidence="4">
    <location>
        <begin position="26"/>
        <end position="360"/>
    </location>
</feature>
<dbReference type="InterPro" id="IPR026289">
    <property type="entry name" value="SBP_TakP-like"/>
</dbReference>
<proteinExistence type="predicted"/>
<dbReference type="GO" id="GO:0055085">
    <property type="term" value="P:transmembrane transport"/>
    <property type="evidence" value="ECO:0007669"/>
    <property type="project" value="InterPro"/>
</dbReference>
<dbReference type="GO" id="GO:0015849">
    <property type="term" value="P:organic acid transport"/>
    <property type="evidence" value="ECO:0007669"/>
    <property type="project" value="InterPro"/>
</dbReference>
<dbReference type="CDD" id="cd13682">
    <property type="entry name" value="PBP2_TRAP_alpha-ketoacid"/>
    <property type="match status" value="1"/>
</dbReference>
<dbReference type="PANTHER" id="PTHR33376">
    <property type="match status" value="1"/>
</dbReference>
<feature type="binding site" evidence="2">
    <location>
        <position position="155"/>
    </location>
    <ligand>
        <name>substrate</name>
    </ligand>
</feature>
<keyword evidence="6" id="KW-1185">Reference proteome</keyword>
<evidence type="ECO:0000256" key="1">
    <source>
        <dbReference type="ARBA" id="ARBA00022729"/>
    </source>
</evidence>
<keyword evidence="3" id="KW-0479">Metal-binding</keyword>
<organism evidence="5 6">
    <name type="scientific">Microvirga aerilata</name>
    <dbReference type="NCBI Taxonomy" id="670292"/>
    <lineage>
        <taxon>Bacteria</taxon>
        <taxon>Pseudomonadati</taxon>
        <taxon>Pseudomonadota</taxon>
        <taxon>Alphaproteobacteria</taxon>
        <taxon>Hyphomicrobiales</taxon>
        <taxon>Methylobacteriaceae</taxon>
        <taxon>Microvirga</taxon>
    </lineage>
</organism>
<feature type="binding site" evidence="2">
    <location>
        <position position="176"/>
    </location>
    <ligand>
        <name>substrate</name>
    </ligand>
</feature>
<dbReference type="AlphaFoldDB" id="A0A936ZGC2"/>
<dbReference type="InterPro" id="IPR041722">
    <property type="entry name" value="TakP/all3028"/>
</dbReference>
<dbReference type="GO" id="GO:0043177">
    <property type="term" value="F:organic acid binding"/>
    <property type="evidence" value="ECO:0007669"/>
    <property type="project" value="InterPro"/>
</dbReference>
<gene>
    <name evidence="5" type="ORF">JKG68_22170</name>
</gene>
<evidence type="ECO:0000313" key="6">
    <source>
        <dbReference type="Proteomes" id="UP000605848"/>
    </source>
</evidence>
<dbReference type="Gene3D" id="3.40.190.170">
    <property type="entry name" value="Bacterial extracellular solute-binding protein, family 7"/>
    <property type="match status" value="1"/>
</dbReference>
<dbReference type="PIRSF" id="PIRSF039026">
    <property type="entry name" value="SiaP"/>
    <property type="match status" value="1"/>
</dbReference>
<dbReference type="PANTHER" id="PTHR33376:SF5">
    <property type="entry name" value="EXTRACYTOPLASMIC SOLUTE RECEPTOR PROTEIN"/>
    <property type="match status" value="1"/>
</dbReference>
<evidence type="ECO:0000256" key="3">
    <source>
        <dbReference type="PIRSR" id="PIRSR039026-2"/>
    </source>
</evidence>
<name>A0A936ZGC2_9HYPH</name>
<comment type="caution">
    <text evidence="5">The sequence shown here is derived from an EMBL/GenBank/DDBJ whole genome shotgun (WGS) entry which is preliminary data.</text>
</comment>
<dbReference type="RefSeq" id="WP_202063529.1">
    <property type="nucleotide sequence ID" value="NZ_JAEQMY010000047.1"/>
</dbReference>
<feature type="signal peptide" evidence="4">
    <location>
        <begin position="1"/>
        <end position="25"/>
    </location>
</feature>
<dbReference type="Proteomes" id="UP000605848">
    <property type="component" value="Unassembled WGS sequence"/>
</dbReference>
<reference evidence="5" key="1">
    <citation type="submission" date="2021-01" db="EMBL/GenBank/DDBJ databases">
        <title>Microvirga sp.</title>
        <authorList>
            <person name="Kim M.K."/>
        </authorList>
    </citation>
    <scope>NUCLEOTIDE SEQUENCE</scope>
    <source>
        <strain evidence="5">5420S-16</strain>
    </source>
</reference>
<feature type="binding site" evidence="3">
    <location>
        <position position="213"/>
    </location>
    <ligand>
        <name>substrate</name>
    </ligand>
</feature>
<accession>A0A936ZGC2</accession>
<dbReference type="GO" id="GO:0046872">
    <property type="term" value="F:metal ion binding"/>
    <property type="evidence" value="ECO:0007669"/>
    <property type="project" value="UniProtKB-KW"/>
</dbReference>
<feature type="binding site" evidence="3">
    <location>
        <position position="239"/>
    </location>
    <ligand>
        <name>substrate</name>
    </ligand>
</feature>
<protein>
    <submittedName>
        <fullName evidence="5">TRAP transporter substrate-binding protein</fullName>
    </submittedName>
</protein>
<keyword evidence="1 4" id="KW-0732">Signal</keyword>
<evidence type="ECO:0000256" key="4">
    <source>
        <dbReference type="SAM" id="SignalP"/>
    </source>
</evidence>
<evidence type="ECO:0000256" key="2">
    <source>
        <dbReference type="PIRSR" id="PIRSR039026-1"/>
    </source>
</evidence>
<dbReference type="Gene3D" id="3.40.190.10">
    <property type="entry name" value="Periplasmic binding protein-like II"/>
    <property type="match status" value="1"/>
</dbReference>
<dbReference type="GO" id="GO:0031317">
    <property type="term" value="C:tripartite ATP-independent periplasmic transporter complex"/>
    <property type="evidence" value="ECO:0007669"/>
    <property type="project" value="InterPro"/>
</dbReference>
<feature type="binding site" evidence="3">
    <location>
        <position position="214"/>
    </location>
    <ligand>
        <name>Na(+)</name>
        <dbReference type="ChEBI" id="CHEBI:29101"/>
    </ligand>
</feature>
<dbReference type="InterPro" id="IPR018389">
    <property type="entry name" value="DctP_fam"/>
</dbReference>
<dbReference type="InterPro" id="IPR038404">
    <property type="entry name" value="TRAP_DctP_sf"/>
</dbReference>
<dbReference type="Pfam" id="PF03480">
    <property type="entry name" value="DctP"/>
    <property type="match status" value="1"/>
</dbReference>